<comment type="catalytic activity">
    <reaction evidence="1">
        <text>ATP + protein L-histidine = ADP + protein N-phospho-L-histidine.</text>
        <dbReference type="EC" id="2.7.13.3"/>
    </reaction>
</comment>
<evidence type="ECO:0000256" key="5">
    <source>
        <dbReference type="SAM" id="Coils"/>
    </source>
</evidence>
<dbReference type="InterPro" id="IPR001789">
    <property type="entry name" value="Sig_transdc_resp-reg_receiver"/>
</dbReference>
<evidence type="ECO:0000256" key="1">
    <source>
        <dbReference type="ARBA" id="ARBA00000085"/>
    </source>
</evidence>
<dbReference type="InterPro" id="IPR005467">
    <property type="entry name" value="His_kinase_dom"/>
</dbReference>
<dbReference type="Gene3D" id="3.30.565.10">
    <property type="entry name" value="Histidine kinase-like ATPase, C-terminal domain"/>
    <property type="match status" value="1"/>
</dbReference>
<comment type="caution">
    <text evidence="8">The sequence shown here is derived from an EMBL/GenBank/DDBJ whole genome shotgun (WGS) entry which is preliminary data.</text>
</comment>
<dbReference type="SMART" id="SM00448">
    <property type="entry name" value="REC"/>
    <property type="match status" value="1"/>
</dbReference>
<keyword evidence="8" id="KW-0418">Kinase</keyword>
<keyword evidence="8" id="KW-0808">Transferase</keyword>
<dbReference type="InterPro" id="IPR011006">
    <property type="entry name" value="CheY-like_superfamily"/>
</dbReference>
<dbReference type="AlphaFoldDB" id="A0A4Y9T1M4"/>
<dbReference type="Pfam" id="PF00512">
    <property type="entry name" value="HisKA"/>
    <property type="match status" value="1"/>
</dbReference>
<dbReference type="PANTHER" id="PTHR43547:SF2">
    <property type="entry name" value="HYBRID SIGNAL TRANSDUCTION HISTIDINE KINASE C"/>
    <property type="match status" value="1"/>
</dbReference>
<evidence type="ECO:0000256" key="4">
    <source>
        <dbReference type="PROSITE-ProRule" id="PRU00169"/>
    </source>
</evidence>
<dbReference type="Pfam" id="PF02518">
    <property type="entry name" value="HATPase_c"/>
    <property type="match status" value="1"/>
</dbReference>
<accession>A0A4Y9T1M4</accession>
<sequence>MNPPDPSKLLIVDDLPENLRALDALLRNDERIVFQARSGEEALALMLEHEFALAILDVQMPGMDGFELAELMRGASRTRHIPIVFVSAAGKELNYAFKGYETGAVDFLYKPLDPDAVRSKVNVFVALDQQRRETLRQMEAVERARHQQEVLLRELNETQQELQRSLRMRDEFMSLVAHELRTPLNTLYLETQMRALQLKRGILPTADPAQIGAMIKRDERQITAMIRLIDDMLDVSRMKSGKLSIRPGRVELMSLLERVVSDLALQAQAGGCLLTLVPHPPVTGWWDEFRIEQVIVNLLTNALRYGGGQPVEVSVHIDTGKVRIDVRDHGRGIAPEDMERIFEPYERGARNGDPKGLGLGLYISRQLAASHSGSLSATSTPGAGSTFSLELPVVDAGIEPAPAEACASR</sequence>
<dbReference type="InterPro" id="IPR004358">
    <property type="entry name" value="Sig_transdc_His_kin-like_C"/>
</dbReference>
<dbReference type="Gene3D" id="3.40.50.2300">
    <property type="match status" value="1"/>
</dbReference>
<feature type="domain" description="Response regulatory" evidence="7">
    <location>
        <begin position="8"/>
        <end position="125"/>
    </location>
</feature>
<evidence type="ECO:0000313" key="8">
    <source>
        <dbReference type="EMBL" id="TFW31488.1"/>
    </source>
</evidence>
<dbReference type="OrthoDB" id="9812260at2"/>
<dbReference type="SMART" id="SM00388">
    <property type="entry name" value="HisKA"/>
    <property type="match status" value="1"/>
</dbReference>
<dbReference type="SMART" id="SM00387">
    <property type="entry name" value="HATPase_c"/>
    <property type="match status" value="1"/>
</dbReference>
<name>A0A4Y9T1M4_9BURK</name>
<evidence type="ECO:0000256" key="2">
    <source>
        <dbReference type="ARBA" id="ARBA00012438"/>
    </source>
</evidence>
<dbReference type="InterPro" id="IPR003594">
    <property type="entry name" value="HATPase_dom"/>
</dbReference>
<feature type="modified residue" description="4-aspartylphosphate" evidence="4">
    <location>
        <position position="57"/>
    </location>
</feature>
<evidence type="ECO:0000313" key="9">
    <source>
        <dbReference type="Proteomes" id="UP000297258"/>
    </source>
</evidence>
<dbReference type="RefSeq" id="WP_135190291.1">
    <property type="nucleotide sequence ID" value="NZ_SPUM01000091.1"/>
</dbReference>
<proteinExistence type="predicted"/>
<dbReference type="PROSITE" id="PS50110">
    <property type="entry name" value="RESPONSE_REGULATORY"/>
    <property type="match status" value="1"/>
</dbReference>
<evidence type="ECO:0000259" key="7">
    <source>
        <dbReference type="PROSITE" id="PS50110"/>
    </source>
</evidence>
<dbReference type="Pfam" id="PF00072">
    <property type="entry name" value="Response_reg"/>
    <property type="match status" value="1"/>
</dbReference>
<dbReference type="Proteomes" id="UP000297258">
    <property type="component" value="Unassembled WGS sequence"/>
</dbReference>
<dbReference type="CDD" id="cd00075">
    <property type="entry name" value="HATPase"/>
    <property type="match status" value="1"/>
</dbReference>
<dbReference type="PANTHER" id="PTHR43547">
    <property type="entry name" value="TWO-COMPONENT HISTIDINE KINASE"/>
    <property type="match status" value="1"/>
</dbReference>
<dbReference type="InterPro" id="IPR036097">
    <property type="entry name" value="HisK_dim/P_sf"/>
</dbReference>
<dbReference type="SUPFAM" id="SSF47384">
    <property type="entry name" value="Homodimeric domain of signal transducing histidine kinase"/>
    <property type="match status" value="1"/>
</dbReference>
<feature type="domain" description="Histidine kinase" evidence="6">
    <location>
        <begin position="175"/>
        <end position="395"/>
    </location>
</feature>
<dbReference type="EC" id="2.7.13.3" evidence="2"/>
<keyword evidence="9" id="KW-1185">Reference proteome</keyword>
<gene>
    <name evidence="8" type="ORF">E4O92_13590</name>
</gene>
<evidence type="ECO:0000256" key="3">
    <source>
        <dbReference type="ARBA" id="ARBA00022553"/>
    </source>
</evidence>
<dbReference type="SUPFAM" id="SSF55874">
    <property type="entry name" value="ATPase domain of HSP90 chaperone/DNA topoisomerase II/histidine kinase"/>
    <property type="match status" value="1"/>
</dbReference>
<keyword evidence="5" id="KW-0175">Coiled coil</keyword>
<dbReference type="EMBL" id="SPUM01000091">
    <property type="protein sequence ID" value="TFW31488.1"/>
    <property type="molecule type" value="Genomic_DNA"/>
</dbReference>
<dbReference type="InterPro" id="IPR036890">
    <property type="entry name" value="HATPase_C_sf"/>
</dbReference>
<organism evidence="8 9">
    <name type="scientific">Massilia horti</name>
    <dbReference type="NCBI Taxonomy" id="2562153"/>
    <lineage>
        <taxon>Bacteria</taxon>
        <taxon>Pseudomonadati</taxon>
        <taxon>Pseudomonadota</taxon>
        <taxon>Betaproteobacteria</taxon>
        <taxon>Burkholderiales</taxon>
        <taxon>Oxalobacteraceae</taxon>
        <taxon>Telluria group</taxon>
        <taxon>Massilia</taxon>
    </lineage>
</organism>
<protein>
    <recommendedName>
        <fullName evidence="2">histidine kinase</fullName>
        <ecNumber evidence="2">2.7.13.3</ecNumber>
    </recommendedName>
</protein>
<dbReference type="SUPFAM" id="SSF52172">
    <property type="entry name" value="CheY-like"/>
    <property type="match status" value="1"/>
</dbReference>
<dbReference type="PRINTS" id="PR00344">
    <property type="entry name" value="BCTRLSENSOR"/>
</dbReference>
<keyword evidence="3 4" id="KW-0597">Phosphoprotein</keyword>
<dbReference type="GO" id="GO:0000155">
    <property type="term" value="F:phosphorelay sensor kinase activity"/>
    <property type="evidence" value="ECO:0007669"/>
    <property type="project" value="InterPro"/>
</dbReference>
<dbReference type="CDD" id="cd00082">
    <property type="entry name" value="HisKA"/>
    <property type="match status" value="1"/>
</dbReference>
<reference evidence="8 9" key="1">
    <citation type="submission" date="2019-03" db="EMBL/GenBank/DDBJ databases">
        <title>Draft genome of Massilia hortus sp. nov., a novel bacterial species of the Oxalobacteraceae family.</title>
        <authorList>
            <person name="Peta V."/>
            <person name="Raths R."/>
            <person name="Bucking H."/>
        </authorList>
    </citation>
    <scope>NUCLEOTIDE SEQUENCE [LARGE SCALE GENOMIC DNA]</scope>
    <source>
        <strain evidence="8 9">ONC3</strain>
    </source>
</reference>
<feature type="coiled-coil region" evidence="5">
    <location>
        <begin position="138"/>
        <end position="168"/>
    </location>
</feature>
<dbReference type="InterPro" id="IPR003661">
    <property type="entry name" value="HisK_dim/P_dom"/>
</dbReference>
<evidence type="ECO:0000259" key="6">
    <source>
        <dbReference type="PROSITE" id="PS50109"/>
    </source>
</evidence>
<dbReference type="PROSITE" id="PS50109">
    <property type="entry name" value="HIS_KIN"/>
    <property type="match status" value="1"/>
</dbReference>
<dbReference type="Gene3D" id="1.10.287.130">
    <property type="match status" value="1"/>
</dbReference>